<feature type="non-terminal residue" evidence="1">
    <location>
        <position position="63"/>
    </location>
</feature>
<evidence type="ECO:0008006" key="3">
    <source>
        <dbReference type="Google" id="ProtNLM"/>
    </source>
</evidence>
<sequence>MEFVDSIRGHTWDKNKCLFEVYWTLGDITWEPYSTVRELKALDEYFQLYGVSRWQDLPKTKDS</sequence>
<evidence type="ECO:0000313" key="2">
    <source>
        <dbReference type="Proteomes" id="UP001465976"/>
    </source>
</evidence>
<proteinExistence type="predicted"/>
<reference evidence="1 2" key="1">
    <citation type="submission" date="2024-02" db="EMBL/GenBank/DDBJ databases">
        <title>A draft genome for the cacao thread blight pathogen Marasmius crinis-equi.</title>
        <authorList>
            <person name="Cohen S.P."/>
            <person name="Baruah I.K."/>
            <person name="Amoako-Attah I."/>
            <person name="Bukari Y."/>
            <person name="Meinhardt L.W."/>
            <person name="Bailey B.A."/>
        </authorList>
    </citation>
    <scope>NUCLEOTIDE SEQUENCE [LARGE SCALE GENOMIC DNA]</scope>
    <source>
        <strain evidence="1 2">GH-76</strain>
    </source>
</reference>
<keyword evidence="2" id="KW-1185">Reference proteome</keyword>
<organism evidence="1 2">
    <name type="scientific">Marasmius crinis-equi</name>
    <dbReference type="NCBI Taxonomy" id="585013"/>
    <lineage>
        <taxon>Eukaryota</taxon>
        <taxon>Fungi</taxon>
        <taxon>Dikarya</taxon>
        <taxon>Basidiomycota</taxon>
        <taxon>Agaricomycotina</taxon>
        <taxon>Agaricomycetes</taxon>
        <taxon>Agaricomycetidae</taxon>
        <taxon>Agaricales</taxon>
        <taxon>Marasmiineae</taxon>
        <taxon>Marasmiaceae</taxon>
        <taxon>Marasmius</taxon>
    </lineage>
</organism>
<protein>
    <recommendedName>
        <fullName evidence="3">Chromo domain-containing protein</fullName>
    </recommendedName>
</protein>
<evidence type="ECO:0000313" key="1">
    <source>
        <dbReference type="EMBL" id="KAL0562682.1"/>
    </source>
</evidence>
<accession>A0ABR3EIH5</accession>
<dbReference type="Proteomes" id="UP001465976">
    <property type="component" value="Unassembled WGS sequence"/>
</dbReference>
<dbReference type="InterPro" id="IPR016197">
    <property type="entry name" value="Chromo-like_dom_sf"/>
</dbReference>
<dbReference type="EMBL" id="JBAHYK010004794">
    <property type="protein sequence ID" value="KAL0562682.1"/>
    <property type="molecule type" value="Genomic_DNA"/>
</dbReference>
<dbReference type="SUPFAM" id="SSF54160">
    <property type="entry name" value="Chromo domain-like"/>
    <property type="match status" value="1"/>
</dbReference>
<comment type="caution">
    <text evidence="1">The sequence shown here is derived from an EMBL/GenBank/DDBJ whole genome shotgun (WGS) entry which is preliminary data.</text>
</comment>
<gene>
    <name evidence="1" type="ORF">V5O48_019401</name>
</gene>
<name>A0ABR3EIH5_9AGAR</name>